<dbReference type="EC" id="3.1.3.73" evidence="1"/>
<dbReference type="SMART" id="SM00855">
    <property type="entry name" value="PGAM"/>
    <property type="match status" value="1"/>
</dbReference>
<dbReference type="Proteomes" id="UP001549106">
    <property type="component" value="Unassembled WGS sequence"/>
</dbReference>
<dbReference type="InterPro" id="IPR013078">
    <property type="entry name" value="His_Pase_superF_clade-1"/>
</dbReference>
<proteinExistence type="predicted"/>
<dbReference type="PANTHER" id="PTHR48100">
    <property type="entry name" value="BROAD-SPECIFICITY PHOSPHATASE YOR283W-RELATED"/>
    <property type="match status" value="1"/>
</dbReference>
<accession>A0ABV2M181</accession>
<comment type="caution">
    <text evidence="1">The sequence shown here is derived from an EMBL/GenBank/DDBJ whole genome shotgun (WGS) entry which is preliminary data.</text>
</comment>
<dbReference type="InterPro" id="IPR050275">
    <property type="entry name" value="PGM_Phosphatase"/>
</dbReference>
<name>A0ABV2M181_9FIRM</name>
<dbReference type="InterPro" id="IPR029033">
    <property type="entry name" value="His_PPase_superfam"/>
</dbReference>
<dbReference type="Pfam" id="PF00300">
    <property type="entry name" value="His_Phos_1"/>
    <property type="match status" value="1"/>
</dbReference>
<dbReference type="RefSeq" id="WP_147599575.1">
    <property type="nucleotide sequence ID" value="NZ_JANJZT010000008.1"/>
</dbReference>
<dbReference type="Gene3D" id="3.40.50.1240">
    <property type="entry name" value="Phosphoglycerate mutase-like"/>
    <property type="match status" value="1"/>
</dbReference>
<keyword evidence="1" id="KW-0378">Hydrolase</keyword>
<evidence type="ECO:0000313" key="1">
    <source>
        <dbReference type="EMBL" id="MET3750219.1"/>
    </source>
</evidence>
<reference evidence="1 2" key="1">
    <citation type="submission" date="2024-06" db="EMBL/GenBank/DDBJ databases">
        <title>Genomic Encyclopedia of Type Strains, Phase IV (KMG-IV): sequencing the most valuable type-strain genomes for metagenomic binning, comparative biology and taxonomic classification.</title>
        <authorList>
            <person name="Goeker M."/>
        </authorList>
    </citation>
    <scope>NUCLEOTIDE SEQUENCE [LARGE SCALE GENOMIC DNA]</scope>
    <source>
        <strain evidence="1 2">DSM 29492</strain>
    </source>
</reference>
<dbReference type="EMBL" id="JBEPMJ010000008">
    <property type="protein sequence ID" value="MET3750219.1"/>
    <property type="molecule type" value="Genomic_DNA"/>
</dbReference>
<dbReference type="CDD" id="cd07067">
    <property type="entry name" value="HP_PGM_like"/>
    <property type="match status" value="1"/>
</dbReference>
<keyword evidence="2" id="KW-1185">Reference proteome</keyword>
<gene>
    <name evidence="1" type="ORF">ABID24_001463</name>
</gene>
<dbReference type="GO" id="GO:0043755">
    <property type="term" value="F:alpha-ribazole phosphatase activity"/>
    <property type="evidence" value="ECO:0007669"/>
    <property type="project" value="UniProtKB-EC"/>
</dbReference>
<dbReference type="SUPFAM" id="SSF53254">
    <property type="entry name" value="Phosphoglycerate mutase-like"/>
    <property type="match status" value="1"/>
</dbReference>
<evidence type="ECO:0000313" key="2">
    <source>
        <dbReference type="Proteomes" id="UP001549106"/>
    </source>
</evidence>
<organism evidence="1 2">
    <name type="scientific">Blautia caecimuris</name>
    <dbReference type="NCBI Taxonomy" id="1796615"/>
    <lineage>
        <taxon>Bacteria</taxon>
        <taxon>Bacillati</taxon>
        <taxon>Bacillota</taxon>
        <taxon>Clostridia</taxon>
        <taxon>Lachnospirales</taxon>
        <taxon>Lachnospiraceae</taxon>
        <taxon>Blautia</taxon>
    </lineage>
</organism>
<sequence length="196" mass="22809">MTEIWLIRHGMTEGNRYQRYIGKTDELLCEEGKEKLKEFFYPEPEAVFVSPLVRCRETAEILFPEKRLRIIDQLAECDFGDFENKNYLELSGNPDYQAWVDSGGILPFPNGESREEFQKRTLEGFQRVVSACFRSHISRAAVVVHGGTIMNIMEAYGYPGRSFYDWHVKNGCGYQVKADPVLWNRNRKVLELINEL</sequence>
<protein>
    <submittedName>
        <fullName evidence="1">Alpha-ribazole phosphatase</fullName>
        <ecNumber evidence="1">3.1.3.73</ecNumber>
    </submittedName>
</protein>